<dbReference type="Proteomes" id="UP000185478">
    <property type="component" value="Chromosome"/>
</dbReference>
<sequence>MVGMSVSRRFVSSFLAASLATSTVFLGAGAASAYDVTPDLDAGVCRVDPRQKDSDVSEFWTKLREDAVNQRLEELDHDDPGLKEAIHAYDMNEPGAATPAELQERIKATGSPEGLGMFIPHRTEAEDGIGDQAGDKMEYTPVEARAAARAISDEPSNAPQDALNKQAATSHLRIDEITAELFSHRHKEYDRTQFELRDNLNACADDVEEGTKPQWWAGPWGIVVGIGAVLALVVVLRGIYNSRKPNRHHKTN</sequence>
<evidence type="ECO:0008006" key="5">
    <source>
        <dbReference type="Google" id="ProtNLM"/>
    </source>
</evidence>
<dbReference type="STRING" id="1431546.CAQU_02515"/>
<dbReference type="KEGG" id="caqu:CAQU_02515"/>
<keyword evidence="4" id="KW-1185">Reference proteome</keyword>
<keyword evidence="1" id="KW-1133">Transmembrane helix</keyword>
<evidence type="ECO:0000313" key="3">
    <source>
        <dbReference type="EMBL" id="APT84127.1"/>
    </source>
</evidence>
<keyword evidence="2" id="KW-0732">Signal</keyword>
<evidence type="ECO:0000256" key="2">
    <source>
        <dbReference type="SAM" id="SignalP"/>
    </source>
</evidence>
<protein>
    <recommendedName>
        <fullName evidence="5">Secreted protein</fullName>
    </recommendedName>
</protein>
<reference evidence="3 4" key="1">
    <citation type="submission" date="2014-08" db="EMBL/GenBank/DDBJ databases">
        <title>Complete genome sequence of Corynebacterium aquilae S-613T(T) (=DSM 44791(T)), isolated from the choana of a healthy golden eagle.</title>
        <authorList>
            <person name="Ruckert C."/>
            <person name="Albersmeier A."/>
            <person name="Winkler A."/>
            <person name="Kalinowski J."/>
        </authorList>
    </citation>
    <scope>NUCLEOTIDE SEQUENCE [LARGE SCALE GENOMIC DNA]</scope>
    <source>
        <strain evidence="3 4">S-613</strain>
    </source>
</reference>
<accession>A0A1L7CE64</accession>
<keyword evidence="1" id="KW-0472">Membrane</keyword>
<name>A0A1L7CE64_9CORY</name>
<feature type="signal peptide" evidence="2">
    <location>
        <begin position="1"/>
        <end position="33"/>
    </location>
</feature>
<dbReference type="AlphaFoldDB" id="A0A1L7CE64"/>
<gene>
    <name evidence="3" type="ORF">CAQU_02515</name>
</gene>
<evidence type="ECO:0000313" key="4">
    <source>
        <dbReference type="Proteomes" id="UP000185478"/>
    </source>
</evidence>
<dbReference type="EMBL" id="CP009245">
    <property type="protein sequence ID" value="APT84127.1"/>
    <property type="molecule type" value="Genomic_DNA"/>
</dbReference>
<feature type="chain" id="PRO_5012499018" description="Secreted protein" evidence="2">
    <location>
        <begin position="34"/>
        <end position="252"/>
    </location>
</feature>
<proteinExistence type="predicted"/>
<evidence type="ECO:0000256" key="1">
    <source>
        <dbReference type="SAM" id="Phobius"/>
    </source>
</evidence>
<feature type="transmembrane region" description="Helical" evidence="1">
    <location>
        <begin position="215"/>
        <end position="240"/>
    </location>
</feature>
<organism evidence="3 4">
    <name type="scientific">Corynebacterium aquilae DSM 44791</name>
    <dbReference type="NCBI Taxonomy" id="1431546"/>
    <lineage>
        <taxon>Bacteria</taxon>
        <taxon>Bacillati</taxon>
        <taxon>Actinomycetota</taxon>
        <taxon>Actinomycetes</taxon>
        <taxon>Mycobacteriales</taxon>
        <taxon>Corynebacteriaceae</taxon>
        <taxon>Corynebacterium</taxon>
    </lineage>
</organism>
<keyword evidence="1" id="KW-0812">Transmembrane</keyword>